<protein>
    <submittedName>
        <fullName evidence="4">WD40/YVTN repeat containing protein</fullName>
    </submittedName>
</protein>
<keyword evidence="2" id="KW-0677">Repeat</keyword>
<dbReference type="EMBL" id="AZIL01002132">
    <property type="protein sequence ID" value="EWM22677.1"/>
    <property type="molecule type" value="Genomic_DNA"/>
</dbReference>
<sequence length="590" mass="64185">MIMKGSDSRGQSSGTRGPRVEHELRICQDGMAARGRRRRRGRRVDPHAFERQLEEQRRRQQAAGEGGGVKTKGGDGEEKIEEPVVNSEEAGMDAGPASSPCAAPPSSLAISDNGYRPGLRRGRQPVIRGYYFDEGCGRYFRLEQSSLRGSLPSRQARIPPEKPSPPPRTPQLSRGPPQNIYRRLRLREGQRGRRFHMGDLGGLLRLSAAGAVLGQDSTLEDVDVMRGWVATGARNGTLCLSHLSQGEHFQTGILSLASSITRVRWRDDRRWGQSHALPGLLAVAETGASAGSGGGAAAVTVCALRGESYDGSTLEECTALASTRFLLGSRDLWGVEWDHVAGRRLLPGLSPGPLVVLDLEARRQLRHPFSLASDCFASHWSPGGAEDRPVFLGLRNGQVQRVDLRSGATSSRPLTRMGCLVDQLELLHDERRLAVSDRLGAIRLLDLRFATSRGLCDIPPTSSRPASTGFVLDPHDGTLCMTMTPDGSLLSYDLKASEPGEQGGRAHLLGSLTAHAPSSHPAPPRHFLSRRWECSVGFGALPAQEIPGVFDNQDKDALLPILVSGDRTSGKLMRLRLQREDGDCPRERHE</sequence>
<evidence type="ECO:0000256" key="3">
    <source>
        <dbReference type="SAM" id="MobiDB-lite"/>
    </source>
</evidence>
<keyword evidence="5" id="KW-1185">Reference proteome</keyword>
<name>W7T8E7_9STRA</name>
<reference evidence="4 5" key="1">
    <citation type="journal article" date="2014" name="Mol. Plant">
        <title>Chromosome Scale Genome Assembly and Transcriptome Profiling of Nannochloropsis gaditana in Nitrogen Depletion.</title>
        <authorList>
            <person name="Corteggiani Carpinelli E."/>
            <person name="Telatin A."/>
            <person name="Vitulo N."/>
            <person name="Forcato C."/>
            <person name="D'Angelo M."/>
            <person name="Schiavon R."/>
            <person name="Vezzi A."/>
            <person name="Giacometti G.M."/>
            <person name="Morosinotto T."/>
            <person name="Valle G."/>
        </authorList>
    </citation>
    <scope>NUCLEOTIDE SEQUENCE [LARGE SCALE GENOMIC DNA]</scope>
    <source>
        <strain evidence="4 5">B-31</strain>
    </source>
</reference>
<evidence type="ECO:0000256" key="2">
    <source>
        <dbReference type="ARBA" id="ARBA00022737"/>
    </source>
</evidence>
<dbReference type="AlphaFoldDB" id="W7T8E7"/>
<dbReference type="SUPFAM" id="SSF69322">
    <property type="entry name" value="Tricorn protease domain 2"/>
    <property type="match status" value="1"/>
</dbReference>
<comment type="caution">
    <text evidence="4">The sequence shown here is derived from an EMBL/GenBank/DDBJ whole genome shotgun (WGS) entry which is preliminary data.</text>
</comment>
<evidence type="ECO:0000313" key="5">
    <source>
        <dbReference type="Proteomes" id="UP000019335"/>
    </source>
</evidence>
<evidence type="ECO:0000256" key="1">
    <source>
        <dbReference type="ARBA" id="ARBA00022574"/>
    </source>
</evidence>
<dbReference type="Gene3D" id="2.130.10.10">
    <property type="entry name" value="YVTN repeat-like/Quinoprotein amine dehydrogenase"/>
    <property type="match status" value="1"/>
</dbReference>
<proteinExistence type="predicted"/>
<feature type="region of interest" description="Disordered" evidence="3">
    <location>
        <begin position="1"/>
        <end position="120"/>
    </location>
</feature>
<evidence type="ECO:0000313" key="4">
    <source>
        <dbReference type="EMBL" id="EWM22677.1"/>
    </source>
</evidence>
<dbReference type="InterPro" id="IPR052254">
    <property type="entry name" value="CUL4-DDB1_E3_ligase_receptor"/>
</dbReference>
<keyword evidence="1" id="KW-0853">WD repeat</keyword>
<feature type="compositionally biased region" description="Basic and acidic residues" evidence="3">
    <location>
        <begin position="43"/>
        <end position="58"/>
    </location>
</feature>
<organism evidence="4 5">
    <name type="scientific">Nannochloropsis gaditana</name>
    <dbReference type="NCBI Taxonomy" id="72520"/>
    <lineage>
        <taxon>Eukaryota</taxon>
        <taxon>Sar</taxon>
        <taxon>Stramenopiles</taxon>
        <taxon>Ochrophyta</taxon>
        <taxon>Eustigmatophyceae</taxon>
        <taxon>Eustigmatales</taxon>
        <taxon>Monodopsidaceae</taxon>
        <taxon>Nannochloropsis</taxon>
    </lineage>
</organism>
<dbReference type="InterPro" id="IPR015943">
    <property type="entry name" value="WD40/YVTN_repeat-like_dom_sf"/>
</dbReference>
<gene>
    <name evidence="4" type="ORF">Naga_100023g25</name>
</gene>
<feature type="compositionally biased region" description="Low complexity" evidence="3">
    <location>
        <begin position="94"/>
        <end position="111"/>
    </location>
</feature>
<dbReference type="PANTHER" id="PTHR44472:SF1">
    <property type="entry name" value="DDB1 AND CUL4 ASSOCIATED FACTOR 4"/>
    <property type="match status" value="1"/>
</dbReference>
<dbReference type="Proteomes" id="UP000019335">
    <property type="component" value="Unassembled WGS sequence"/>
</dbReference>
<feature type="region of interest" description="Disordered" evidence="3">
    <location>
        <begin position="148"/>
        <end position="178"/>
    </location>
</feature>
<dbReference type="PANTHER" id="PTHR44472">
    <property type="entry name" value="DDB1- AND CUL4-ASSOCIATED FACTOR 4-RELATED"/>
    <property type="match status" value="1"/>
</dbReference>
<dbReference type="OrthoDB" id="10347118at2759"/>
<accession>W7T8E7</accession>
<dbReference type="GO" id="GO:0080008">
    <property type="term" value="C:Cul4-RING E3 ubiquitin ligase complex"/>
    <property type="evidence" value="ECO:0007669"/>
    <property type="project" value="TreeGrafter"/>
</dbReference>